<name>A0ABS4IUA8_9BACL</name>
<evidence type="ECO:0000313" key="1">
    <source>
        <dbReference type="EMBL" id="MBP1991164.1"/>
    </source>
</evidence>
<reference evidence="1 2" key="1">
    <citation type="submission" date="2021-03" db="EMBL/GenBank/DDBJ databases">
        <title>Genomic Encyclopedia of Type Strains, Phase IV (KMG-IV): sequencing the most valuable type-strain genomes for metagenomic binning, comparative biology and taxonomic classification.</title>
        <authorList>
            <person name="Goeker M."/>
        </authorList>
    </citation>
    <scope>NUCLEOTIDE SEQUENCE [LARGE SCALE GENOMIC DNA]</scope>
    <source>
        <strain evidence="1 2">DSM 26048</strain>
    </source>
</reference>
<dbReference type="EMBL" id="JAGGLB010000008">
    <property type="protein sequence ID" value="MBP1991164.1"/>
    <property type="molecule type" value="Genomic_DNA"/>
</dbReference>
<evidence type="ECO:0008006" key="3">
    <source>
        <dbReference type="Google" id="ProtNLM"/>
    </source>
</evidence>
<feature type="non-terminal residue" evidence="1">
    <location>
        <position position="1"/>
    </location>
</feature>
<proteinExistence type="predicted"/>
<comment type="caution">
    <text evidence="1">The sequence shown here is derived from an EMBL/GenBank/DDBJ whole genome shotgun (WGS) entry which is preliminary data.</text>
</comment>
<evidence type="ECO:0000313" key="2">
    <source>
        <dbReference type="Proteomes" id="UP001519287"/>
    </source>
</evidence>
<gene>
    <name evidence="1" type="ORF">J2Z66_002771</name>
</gene>
<keyword evidence="2" id="KW-1185">Reference proteome</keyword>
<dbReference type="Proteomes" id="UP001519287">
    <property type="component" value="Unassembled WGS sequence"/>
</dbReference>
<accession>A0ABS4IUA8</accession>
<organism evidence="1 2">
    <name type="scientific">Paenibacillus eucommiae</name>
    <dbReference type="NCBI Taxonomy" id="1355755"/>
    <lineage>
        <taxon>Bacteria</taxon>
        <taxon>Bacillati</taxon>
        <taxon>Bacillota</taxon>
        <taxon>Bacilli</taxon>
        <taxon>Bacillales</taxon>
        <taxon>Paenibacillaceae</taxon>
        <taxon>Paenibacillus</taxon>
    </lineage>
</organism>
<sequence>EELFTDFDDEMLMGLYQGLYKLMEKTAQEQGRK</sequence>
<protein>
    <recommendedName>
        <fullName evidence="3">MarR family transcriptional regulator</fullName>
    </recommendedName>
</protein>